<dbReference type="InterPro" id="IPR014710">
    <property type="entry name" value="RmlC-like_jellyroll"/>
</dbReference>
<dbReference type="Gene3D" id="2.60.120.10">
    <property type="entry name" value="Jelly Rolls"/>
    <property type="match status" value="1"/>
</dbReference>
<protein>
    <recommendedName>
        <fullName evidence="1">Cyclic nucleotide-binding domain-containing protein</fullName>
    </recommendedName>
</protein>
<dbReference type="EMBL" id="MAAO01000008">
    <property type="protein sequence ID" value="OUR95341.1"/>
    <property type="molecule type" value="Genomic_DNA"/>
</dbReference>
<dbReference type="PANTHER" id="PTHR47823">
    <property type="entry name" value="ION_TRANS DOMAIN-CONTAINING PROTEIN"/>
    <property type="match status" value="1"/>
</dbReference>
<gene>
    <name evidence="2" type="ORF">A9Q84_16010</name>
</gene>
<dbReference type="PANTHER" id="PTHR47823:SF9">
    <property type="entry name" value="CHROMOSOME UNDETERMINED SCAFFOLD_10, WHOLE GENOME SHOTGUN SEQUENCE"/>
    <property type="match status" value="1"/>
</dbReference>
<dbReference type="CDD" id="cd00038">
    <property type="entry name" value="CAP_ED"/>
    <property type="match status" value="1"/>
</dbReference>
<accession>A0A1Y5F831</accession>
<reference evidence="3" key="1">
    <citation type="journal article" date="2017" name="Proc. Natl. Acad. Sci. U.S.A.">
        <title>Simulation of Deepwater Horizon oil plume reveals substrate specialization within a complex community of hydrocarbon-degraders.</title>
        <authorList>
            <person name="Hu P."/>
            <person name="Dubinsky E.A."/>
            <person name="Probst A.J."/>
            <person name="Wang J."/>
            <person name="Sieber C.M.K."/>
            <person name="Tom L.M."/>
            <person name="Gardinali P."/>
            <person name="Banfield J.F."/>
            <person name="Atlas R.M."/>
            <person name="Andersen G.L."/>
        </authorList>
    </citation>
    <scope>NUCLEOTIDE SEQUENCE [LARGE SCALE GENOMIC DNA]</scope>
</reference>
<dbReference type="Pfam" id="PF00027">
    <property type="entry name" value="cNMP_binding"/>
    <property type="match status" value="1"/>
</dbReference>
<dbReference type="Proteomes" id="UP000196531">
    <property type="component" value="Unassembled WGS sequence"/>
</dbReference>
<proteinExistence type="predicted"/>
<organism evidence="2 3">
    <name type="scientific">Halobacteriovorax marinus</name>
    <dbReference type="NCBI Taxonomy" id="97084"/>
    <lineage>
        <taxon>Bacteria</taxon>
        <taxon>Pseudomonadati</taxon>
        <taxon>Bdellovibrionota</taxon>
        <taxon>Bacteriovoracia</taxon>
        <taxon>Bacteriovoracales</taxon>
        <taxon>Halobacteriovoraceae</taxon>
        <taxon>Halobacteriovorax</taxon>
    </lineage>
</organism>
<dbReference type="InterPro" id="IPR000595">
    <property type="entry name" value="cNMP-bd_dom"/>
</dbReference>
<evidence type="ECO:0000313" key="2">
    <source>
        <dbReference type="EMBL" id="OUR95341.1"/>
    </source>
</evidence>
<dbReference type="SMART" id="SM00100">
    <property type="entry name" value="cNMP"/>
    <property type="match status" value="1"/>
</dbReference>
<dbReference type="SUPFAM" id="SSF51206">
    <property type="entry name" value="cAMP-binding domain-like"/>
    <property type="match status" value="1"/>
</dbReference>
<evidence type="ECO:0000313" key="3">
    <source>
        <dbReference type="Proteomes" id="UP000196531"/>
    </source>
</evidence>
<dbReference type="InterPro" id="IPR018490">
    <property type="entry name" value="cNMP-bd_dom_sf"/>
</dbReference>
<evidence type="ECO:0000259" key="1">
    <source>
        <dbReference type="PROSITE" id="PS50042"/>
    </source>
</evidence>
<dbReference type="PROSITE" id="PS50042">
    <property type="entry name" value="CNMP_BINDING_3"/>
    <property type="match status" value="1"/>
</dbReference>
<name>A0A1Y5F831_9BACT</name>
<sequence length="150" mass="16923">MSMVSLVKGCSLFYEIYDTEIENIVKHCLVASYEPDDLIIKQGDVSTDICIMLSGVADISVFDGNENHHITTIKSGDIFGELVLINETERTANIICKKSADVLIIKYEDFYSFYHKNPKVFSLLVLNITRLVTKRLKNMNLALQGLKKVS</sequence>
<feature type="domain" description="Cyclic nucleotide-binding" evidence="1">
    <location>
        <begin position="12"/>
        <end position="110"/>
    </location>
</feature>
<dbReference type="AlphaFoldDB" id="A0A1Y5F831"/>
<comment type="caution">
    <text evidence="2">The sequence shown here is derived from an EMBL/GenBank/DDBJ whole genome shotgun (WGS) entry which is preliminary data.</text>
</comment>